<feature type="transmembrane region" description="Helical" evidence="7">
    <location>
        <begin position="205"/>
        <end position="222"/>
    </location>
</feature>
<evidence type="ECO:0000256" key="3">
    <source>
        <dbReference type="ARBA" id="ARBA00022475"/>
    </source>
</evidence>
<feature type="transmembrane region" description="Helical" evidence="7">
    <location>
        <begin position="234"/>
        <end position="251"/>
    </location>
</feature>
<evidence type="ECO:0000313" key="9">
    <source>
        <dbReference type="EMBL" id="PBD17413.1"/>
    </source>
</evidence>
<keyword evidence="6 7" id="KW-0472">Membrane</keyword>
<evidence type="ECO:0000256" key="4">
    <source>
        <dbReference type="ARBA" id="ARBA00022692"/>
    </source>
</evidence>
<proteinExistence type="inferred from homology"/>
<evidence type="ECO:0000256" key="7">
    <source>
        <dbReference type="SAM" id="Phobius"/>
    </source>
</evidence>
<protein>
    <recommendedName>
        <fullName evidence="8">Acyltransferase 3 domain-containing protein</fullName>
    </recommendedName>
</protein>
<dbReference type="GO" id="GO:0016413">
    <property type="term" value="F:O-acetyltransferase activity"/>
    <property type="evidence" value="ECO:0007669"/>
    <property type="project" value="TreeGrafter"/>
</dbReference>
<evidence type="ECO:0000256" key="6">
    <source>
        <dbReference type="ARBA" id="ARBA00023136"/>
    </source>
</evidence>
<keyword evidence="3" id="KW-1003">Cell membrane</keyword>
<reference evidence="9" key="1">
    <citation type="submission" date="2017-09" db="EMBL/GenBank/DDBJ databases">
        <title>Yangia sp. SAOS 153D whole genome sequencing.</title>
        <authorList>
            <person name="Verma A."/>
            <person name="Krishnamurthi S."/>
        </authorList>
    </citation>
    <scope>NUCLEOTIDE SEQUENCE [LARGE SCALE GENOMIC DNA]</scope>
    <source>
        <strain evidence="9">SAOS 153D</strain>
    </source>
</reference>
<feature type="transmembrane region" description="Helical" evidence="7">
    <location>
        <begin position="292"/>
        <end position="316"/>
    </location>
</feature>
<feature type="transmembrane region" description="Helical" evidence="7">
    <location>
        <begin position="180"/>
        <end position="198"/>
    </location>
</feature>
<comment type="subcellular location">
    <subcellularLocation>
        <location evidence="1">Cell membrane</location>
        <topology evidence="1">Multi-pass membrane protein</topology>
    </subcellularLocation>
</comment>
<dbReference type="PANTHER" id="PTHR40074">
    <property type="entry name" value="O-ACETYLTRANSFERASE WECH"/>
    <property type="match status" value="1"/>
</dbReference>
<feature type="transmembrane region" description="Helical" evidence="7">
    <location>
        <begin position="328"/>
        <end position="347"/>
    </location>
</feature>
<dbReference type="EMBL" id="NTHN01000391">
    <property type="protein sequence ID" value="PBD17413.1"/>
    <property type="molecule type" value="Genomic_DNA"/>
</dbReference>
<feature type="transmembrane region" description="Helical" evidence="7">
    <location>
        <begin position="60"/>
        <end position="78"/>
    </location>
</feature>
<comment type="similarity">
    <text evidence="2">Belongs to the acyltransferase 3 family.</text>
</comment>
<dbReference type="GO" id="GO:0009246">
    <property type="term" value="P:enterobacterial common antigen biosynthetic process"/>
    <property type="evidence" value="ECO:0007669"/>
    <property type="project" value="TreeGrafter"/>
</dbReference>
<feature type="transmembrane region" description="Helical" evidence="7">
    <location>
        <begin position="263"/>
        <end position="280"/>
    </location>
</feature>
<accession>A0A2A3JQH6</accession>
<dbReference type="Pfam" id="PF01757">
    <property type="entry name" value="Acyl_transf_3"/>
    <property type="match status" value="1"/>
</dbReference>
<sequence>MKCKNDRAEFPKVPTTPVKFRTFRRLDVSEASYVIGKAPSELSVGGINSRNLGRLQYFDYFRGVTILFVVAGHCYNNWRPAGFLEVSVANFITGATAIFVFISGFFFHFAFYKRFNYRNFMYAKFRNVALPYLVLTTVSAAGFIFAYGEIPFPIVFSEDQFLNNAISYVANVFTGRSWTAYWYVPFIMLVFAMSPLFIWFISLRLSIKLALTAFCLLMALFVHRPTLNLNPAHSVLYLMGFYMIGILFSEYRISLEEFLKSTTIFWCVIAVVCAALTAYLGQIGNSHKMTPWAWQGIDLMVPLKLVSIPAMLGLFLNIERFSIPVLRFFAEISFGLFFIHTLVLSAVKSMYFERMEHGFWGAALIFILVLLISTLLISILRKLLGRRSRYLIGC</sequence>
<dbReference type="GO" id="GO:0005886">
    <property type="term" value="C:plasma membrane"/>
    <property type="evidence" value="ECO:0007669"/>
    <property type="project" value="UniProtKB-SubCell"/>
</dbReference>
<gene>
    <name evidence="9" type="ORF">CLG85_20255</name>
</gene>
<evidence type="ECO:0000256" key="2">
    <source>
        <dbReference type="ARBA" id="ARBA00007400"/>
    </source>
</evidence>
<dbReference type="InterPro" id="IPR002656">
    <property type="entry name" value="Acyl_transf_3_dom"/>
</dbReference>
<dbReference type="OrthoDB" id="7579632at2"/>
<organism evidence="9">
    <name type="scientific">Alloyangia mangrovi</name>
    <dbReference type="NCBI Taxonomy" id="1779329"/>
    <lineage>
        <taxon>Bacteria</taxon>
        <taxon>Pseudomonadati</taxon>
        <taxon>Pseudomonadota</taxon>
        <taxon>Alphaproteobacteria</taxon>
        <taxon>Rhodobacterales</taxon>
        <taxon>Roseobacteraceae</taxon>
        <taxon>Alloyangia</taxon>
    </lineage>
</organism>
<comment type="caution">
    <text evidence="9">The sequence shown here is derived from an EMBL/GenBank/DDBJ whole genome shotgun (WGS) entry which is preliminary data.</text>
</comment>
<dbReference type="PANTHER" id="PTHR40074:SF2">
    <property type="entry name" value="O-ACETYLTRANSFERASE WECH"/>
    <property type="match status" value="1"/>
</dbReference>
<evidence type="ECO:0000259" key="8">
    <source>
        <dbReference type="Pfam" id="PF01757"/>
    </source>
</evidence>
<dbReference type="AlphaFoldDB" id="A0A2A3JQH6"/>
<keyword evidence="5 7" id="KW-1133">Transmembrane helix</keyword>
<evidence type="ECO:0000256" key="1">
    <source>
        <dbReference type="ARBA" id="ARBA00004651"/>
    </source>
</evidence>
<evidence type="ECO:0000256" key="5">
    <source>
        <dbReference type="ARBA" id="ARBA00022989"/>
    </source>
</evidence>
<feature type="domain" description="Acyltransferase 3" evidence="8">
    <location>
        <begin position="56"/>
        <end position="376"/>
    </location>
</feature>
<feature type="transmembrane region" description="Helical" evidence="7">
    <location>
        <begin position="90"/>
        <end position="109"/>
    </location>
</feature>
<keyword evidence="4 7" id="KW-0812">Transmembrane</keyword>
<feature type="transmembrane region" description="Helical" evidence="7">
    <location>
        <begin position="129"/>
        <end position="148"/>
    </location>
</feature>
<name>A0A2A3JQH6_9RHOB</name>
<feature type="transmembrane region" description="Helical" evidence="7">
    <location>
        <begin position="359"/>
        <end position="380"/>
    </location>
</feature>